<name>A0A086BCQ2_9FLAO</name>
<evidence type="ECO:0000256" key="1">
    <source>
        <dbReference type="ARBA" id="ARBA00023015"/>
    </source>
</evidence>
<evidence type="ECO:0000313" key="7">
    <source>
        <dbReference type="Proteomes" id="UP000028709"/>
    </source>
</evidence>
<keyword evidence="7" id="KW-1185">Reference proteome</keyword>
<dbReference type="eggNOG" id="COG2207">
    <property type="taxonomic scope" value="Bacteria"/>
</dbReference>
<dbReference type="PANTHER" id="PTHR43280">
    <property type="entry name" value="ARAC-FAMILY TRANSCRIPTIONAL REGULATOR"/>
    <property type="match status" value="1"/>
</dbReference>
<dbReference type="Pfam" id="PF12833">
    <property type="entry name" value="HTH_18"/>
    <property type="match status" value="1"/>
</dbReference>
<dbReference type="SMART" id="SM00342">
    <property type="entry name" value="HTH_ARAC"/>
    <property type="match status" value="1"/>
</dbReference>
<gene>
    <name evidence="6" type="ORF">IQ37_11080</name>
</gene>
<feature type="domain" description="HTH araC/xylS-type" evidence="5">
    <location>
        <begin position="171"/>
        <end position="275"/>
    </location>
</feature>
<dbReference type="AlphaFoldDB" id="A0A086BCQ2"/>
<keyword evidence="1" id="KW-0805">Transcription regulation</keyword>
<proteinExistence type="predicted"/>
<accession>A0A086BCQ2</accession>
<dbReference type="PANTHER" id="PTHR43280:SF32">
    <property type="entry name" value="TRANSCRIPTIONAL REGULATORY PROTEIN"/>
    <property type="match status" value="1"/>
</dbReference>
<dbReference type="GO" id="GO:0003700">
    <property type="term" value="F:DNA-binding transcription factor activity"/>
    <property type="evidence" value="ECO:0007669"/>
    <property type="project" value="InterPro"/>
</dbReference>
<keyword evidence="4" id="KW-0812">Transmembrane</keyword>
<keyword evidence="4" id="KW-0472">Membrane</keyword>
<dbReference type="Proteomes" id="UP000028709">
    <property type="component" value="Unassembled WGS sequence"/>
</dbReference>
<keyword evidence="2" id="KW-0238">DNA-binding</keyword>
<dbReference type="STRING" id="558152.IQ37_11080"/>
<keyword evidence="4" id="KW-1133">Transmembrane helix</keyword>
<evidence type="ECO:0000256" key="3">
    <source>
        <dbReference type="ARBA" id="ARBA00023163"/>
    </source>
</evidence>
<dbReference type="Gene3D" id="1.10.10.60">
    <property type="entry name" value="Homeodomain-like"/>
    <property type="match status" value="1"/>
</dbReference>
<dbReference type="PROSITE" id="PS01124">
    <property type="entry name" value="HTH_ARAC_FAMILY_2"/>
    <property type="match status" value="1"/>
</dbReference>
<protein>
    <recommendedName>
        <fullName evidence="5">HTH araC/xylS-type domain-containing protein</fullName>
    </recommendedName>
</protein>
<dbReference type="InterPro" id="IPR009057">
    <property type="entry name" value="Homeodomain-like_sf"/>
</dbReference>
<dbReference type="EMBL" id="JPRJ01000018">
    <property type="protein sequence ID" value="KFF26716.1"/>
    <property type="molecule type" value="Genomic_DNA"/>
</dbReference>
<reference evidence="6 7" key="1">
    <citation type="submission" date="2014-07" db="EMBL/GenBank/DDBJ databases">
        <title>Genome of Chryseobacterium piperi CTM.</title>
        <authorList>
            <person name="Pipes S.E."/>
            <person name="Stropko S.J."/>
            <person name="Newman J.D."/>
        </authorList>
    </citation>
    <scope>NUCLEOTIDE SEQUENCE [LARGE SCALE GENOMIC DNA]</scope>
    <source>
        <strain evidence="6 7">CTM</strain>
    </source>
</reference>
<evidence type="ECO:0000313" key="6">
    <source>
        <dbReference type="EMBL" id="KFF26716.1"/>
    </source>
</evidence>
<dbReference type="InterPro" id="IPR018060">
    <property type="entry name" value="HTH_AraC"/>
</dbReference>
<dbReference type="InterPro" id="IPR020449">
    <property type="entry name" value="Tscrpt_reg_AraC-type_HTH"/>
</dbReference>
<dbReference type="GO" id="GO:0043565">
    <property type="term" value="F:sequence-specific DNA binding"/>
    <property type="evidence" value="ECO:0007669"/>
    <property type="project" value="InterPro"/>
</dbReference>
<evidence type="ECO:0000256" key="2">
    <source>
        <dbReference type="ARBA" id="ARBA00023125"/>
    </source>
</evidence>
<sequence length="280" mass="33053">MKTDYNIAEFSKYANIGISKSRVLHLIDYEEHKNIRQSSKPIQINFYMLSIHIDCDKENSYLYIDRPGELIEWNLQNPLSGYQILITPQLLNQYGWDLSFTHYNSNEGLSMKKDEETVLLDLFEKALMEYKKEVFSEGIILGYAIIILCYIDNFYIRQFETKSKLYNKVVTDFYQYLEIYYEEKVNLPELPSVTYFAQKLNLSPNYFGDVIKHFTGIAPQEHIREYLIRVSKNKLSQSTLTISEIGYSLGFNYPTYFTRFFKKETGITPTAFRNECLLVK</sequence>
<dbReference type="PRINTS" id="PR00032">
    <property type="entry name" value="HTHARAC"/>
</dbReference>
<evidence type="ECO:0000256" key="4">
    <source>
        <dbReference type="SAM" id="Phobius"/>
    </source>
</evidence>
<evidence type="ECO:0000259" key="5">
    <source>
        <dbReference type="PROSITE" id="PS01124"/>
    </source>
</evidence>
<feature type="transmembrane region" description="Helical" evidence="4">
    <location>
        <begin position="134"/>
        <end position="156"/>
    </location>
</feature>
<dbReference type="SUPFAM" id="SSF46689">
    <property type="entry name" value="Homeodomain-like"/>
    <property type="match status" value="1"/>
</dbReference>
<comment type="caution">
    <text evidence="6">The sequence shown here is derived from an EMBL/GenBank/DDBJ whole genome shotgun (WGS) entry which is preliminary data.</text>
</comment>
<organism evidence="6 7">
    <name type="scientific">Chryseobacterium piperi</name>
    <dbReference type="NCBI Taxonomy" id="558152"/>
    <lineage>
        <taxon>Bacteria</taxon>
        <taxon>Pseudomonadati</taxon>
        <taxon>Bacteroidota</taxon>
        <taxon>Flavobacteriia</taxon>
        <taxon>Flavobacteriales</taxon>
        <taxon>Weeksellaceae</taxon>
        <taxon>Chryseobacterium group</taxon>
        <taxon>Chryseobacterium</taxon>
    </lineage>
</organism>
<keyword evidence="3" id="KW-0804">Transcription</keyword>